<reference evidence="1 2" key="2">
    <citation type="journal article" date="2022" name="Mol. Ecol. Resour.">
        <title>The genomes of chicory, endive, great burdock and yacon provide insights into Asteraceae paleo-polyploidization history and plant inulin production.</title>
        <authorList>
            <person name="Fan W."/>
            <person name="Wang S."/>
            <person name="Wang H."/>
            <person name="Wang A."/>
            <person name="Jiang F."/>
            <person name="Liu H."/>
            <person name="Zhao H."/>
            <person name="Xu D."/>
            <person name="Zhang Y."/>
        </authorList>
    </citation>
    <scope>NUCLEOTIDE SEQUENCE [LARGE SCALE GENOMIC DNA]</scope>
    <source>
        <strain evidence="2">cv. Niubang</strain>
    </source>
</reference>
<reference evidence="2" key="1">
    <citation type="journal article" date="2022" name="Mol. Ecol. Resour.">
        <title>The genomes of chicory, endive, great burdock and yacon provide insights into Asteraceae palaeo-polyploidization history and plant inulin production.</title>
        <authorList>
            <person name="Fan W."/>
            <person name="Wang S."/>
            <person name="Wang H."/>
            <person name="Wang A."/>
            <person name="Jiang F."/>
            <person name="Liu H."/>
            <person name="Zhao H."/>
            <person name="Xu D."/>
            <person name="Zhang Y."/>
        </authorList>
    </citation>
    <scope>NUCLEOTIDE SEQUENCE [LARGE SCALE GENOMIC DNA]</scope>
    <source>
        <strain evidence="2">cv. Niubang</strain>
    </source>
</reference>
<evidence type="ECO:0000313" key="2">
    <source>
        <dbReference type="Proteomes" id="UP001055879"/>
    </source>
</evidence>
<sequence>MMDIISKPVVDAQSAVVPRIPAAQVVAASLAAAQHLAIETNLVPSEYGSITSSTKAQKELNPFVASPGNFHMEPEVAPKVIVVEDS</sequence>
<organism evidence="1 2">
    <name type="scientific">Arctium lappa</name>
    <name type="common">Greater burdock</name>
    <name type="synonym">Lappa major</name>
    <dbReference type="NCBI Taxonomy" id="4217"/>
    <lineage>
        <taxon>Eukaryota</taxon>
        <taxon>Viridiplantae</taxon>
        <taxon>Streptophyta</taxon>
        <taxon>Embryophyta</taxon>
        <taxon>Tracheophyta</taxon>
        <taxon>Spermatophyta</taxon>
        <taxon>Magnoliopsida</taxon>
        <taxon>eudicotyledons</taxon>
        <taxon>Gunneridae</taxon>
        <taxon>Pentapetalae</taxon>
        <taxon>asterids</taxon>
        <taxon>campanulids</taxon>
        <taxon>Asterales</taxon>
        <taxon>Asteraceae</taxon>
        <taxon>Carduoideae</taxon>
        <taxon>Cardueae</taxon>
        <taxon>Arctiinae</taxon>
        <taxon>Arctium</taxon>
    </lineage>
</organism>
<gene>
    <name evidence="1" type="ORF">L6452_27279</name>
</gene>
<protein>
    <submittedName>
        <fullName evidence="1">Uncharacterized protein</fullName>
    </submittedName>
</protein>
<dbReference type="EMBL" id="CM042055">
    <property type="protein sequence ID" value="KAI3701862.1"/>
    <property type="molecule type" value="Genomic_DNA"/>
</dbReference>
<keyword evidence="2" id="KW-1185">Reference proteome</keyword>
<name>A0ACB8ZWC9_ARCLA</name>
<comment type="caution">
    <text evidence="1">The sequence shown here is derived from an EMBL/GenBank/DDBJ whole genome shotgun (WGS) entry which is preliminary data.</text>
</comment>
<proteinExistence type="predicted"/>
<dbReference type="Proteomes" id="UP001055879">
    <property type="component" value="Linkage Group LG09"/>
</dbReference>
<evidence type="ECO:0000313" key="1">
    <source>
        <dbReference type="EMBL" id="KAI3701862.1"/>
    </source>
</evidence>
<accession>A0ACB8ZWC9</accession>